<accession>A0ABR2HGU5</accession>
<evidence type="ECO:0000259" key="7">
    <source>
        <dbReference type="Pfam" id="PF00150"/>
    </source>
</evidence>
<keyword evidence="9" id="KW-1185">Reference proteome</keyword>
<evidence type="ECO:0000256" key="6">
    <source>
        <dbReference type="RuleBase" id="RU361153"/>
    </source>
</evidence>
<dbReference type="PANTHER" id="PTHR31297">
    <property type="entry name" value="GLUCAN ENDO-1,6-BETA-GLUCOSIDASE B"/>
    <property type="match status" value="1"/>
</dbReference>
<keyword evidence="4 6" id="KW-0326">Glycosidase</keyword>
<comment type="caution">
    <text evidence="8">The sequence shown here is derived from an EMBL/GenBank/DDBJ whole genome shotgun (WGS) entry which is preliminary data.</text>
</comment>
<protein>
    <recommendedName>
        <fullName evidence="7">Glycoside hydrolase family 5 domain-containing protein</fullName>
    </recommendedName>
</protein>
<dbReference type="Pfam" id="PF00150">
    <property type="entry name" value="Cellulase"/>
    <property type="match status" value="1"/>
</dbReference>
<evidence type="ECO:0000256" key="4">
    <source>
        <dbReference type="ARBA" id="ARBA00023295"/>
    </source>
</evidence>
<evidence type="ECO:0000256" key="2">
    <source>
        <dbReference type="ARBA" id="ARBA00022801"/>
    </source>
</evidence>
<keyword evidence="3" id="KW-0119">Carbohydrate metabolism</keyword>
<dbReference type="Gene3D" id="3.20.20.80">
    <property type="entry name" value="Glycosidases"/>
    <property type="match status" value="1"/>
</dbReference>
<evidence type="ECO:0000313" key="9">
    <source>
        <dbReference type="Proteomes" id="UP001470230"/>
    </source>
</evidence>
<keyword evidence="2 6" id="KW-0378">Hydrolase</keyword>
<reference evidence="8 9" key="1">
    <citation type="submission" date="2024-04" db="EMBL/GenBank/DDBJ databases">
        <title>Tritrichomonas musculus Genome.</title>
        <authorList>
            <person name="Alves-Ferreira E."/>
            <person name="Grigg M."/>
            <person name="Lorenzi H."/>
            <person name="Galac M."/>
        </authorList>
    </citation>
    <scope>NUCLEOTIDE SEQUENCE [LARGE SCALE GENOMIC DNA]</scope>
    <source>
        <strain evidence="8 9">EAF2021</strain>
    </source>
</reference>
<feature type="domain" description="Glycoside hydrolase family 5" evidence="7">
    <location>
        <begin position="189"/>
        <end position="454"/>
    </location>
</feature>
<evidence type="ECO:0000256" key="1">
    <source>
        <dbReference type="ARBA" id="ARBA00005641"/>
    </source>
</evidence>
<dbReference type="Proteomes" id="UP001470230">
    <property type="component" value="Unassembled WGS sequence"/>
</dbReference>
<gene>
    <name evidence="8" type="ORF">M9Y10_020342</name>
</gene>
<organism evidence="8 9">
    <name type="scientific">Tritrichomonas musculus</name>
    <dbReference type="NCBI Taxonomy" id="1915356"/>
    <lineage>
        <taxon>Eukaryota</taxon>
        <taxon>Metamonada</taxon>
        <taxon>Parabasalia</taxon>
        <taxon>Tritrichomonadida</taxon>
        <taxon>Tritrichomonadidae</taxon>
        <taxon>Tritrichomonas</taxon>
    </lineage>
</organism>
<dbReference type="InterPro" id="IPR050386">
    <property type="entry name" value="Glycosyl_hydrolase_5"/>
</dbReference>
<dbReference type="EMBL" id="JAPFFF010000029">
    <property type="protein sequence ID" value="KAK8846333.1"/>
    <property type="molecule type" value="Genomic_DNA"/>
</dbReference>
<name>A0ABR2HGU5_9EUKA</name>
<comment type="similarity">
    <text evidence="1 6">Belongs to the glycosyl hydrolase 5 (cellulase A) family.</text>
</comment>
<keyword evidence="5" id="KW-0624">Polysaccharide degradation</keyword>
<dbReference type="InterPro" id="IPR001547">
    <property type="entry name" value="Glyco_hydro_5"/>
</dbReference>
<evidence type="ECO:0000256" key="5">
    <source>
        <dbReference type="ARBA" id="ARBA00023326"/>
    </source>
</evidence>
<evidence type="ECO:0000313" key="8">
    <source>
        <dbReference type="EMBL" id="KAK8846333.1"/>
    </source>
</evidence>
<sequence>MKLLYESDFSVEQTKEGWSFRKNTQYEQLKIDSRNVLKITYCDAQNAYTAVSYTIKNLQQFIGQGLLFTVDIKAENVSVPPQKWNGIKFMFVYSINGTKNYPQDSPANHGTFDWTKAQFYVSIPKEVSETGSITFGLQASSGTVYFSNLRIEYGQIFPSIELPPNFKCEYTPLVSSKPQMRGVMSPSKYIQNDLTDLRKWNANIIRWQMNGGNNVQNFLQWLDEKIIELDSALKENEENHLNINFVVDLHSGPGGRNSRNEYEMYFNEEHAQTFFKAWEKLANHFKGKNGIWAYDLINEPVQVRITEENRDYLSMQFEAAKRIRQIDPITPIIIESNQWDNSSTFNYLHPLPLTDIIYEVHMYYPHSFTHQNVGGGKWSNEKIRSYPGNIDGKNYDRNALEEYLKPTIEFQNKYGARIFLGEFSAIRWGEGADIYIEDVISIAEKYHWDWTYHAYREWNGWSVEHVEDHEKVEKANYITKRKIVLLKYFQRNSCE</sequence>
<dbReference type="InterPro" id="IPR017853">
    <property type="entry name" value="GH"/>
</dbReference>
<proteinExistence type="inferred from homology"/>
<evidence type="ECO:0000256" key="3">
    <source>
        <dbReference type="ARBA" id="ARBA00023277"/>
    </source>
</evidence>
<dbReference type="PANTHER" id="PTHR31297:SF41">
    <property type="entry name" value="ENDOGLUCANASE, PUTATIVE (AFU_ORTHOLOGUE AFUA_5G01830)-RELATED"/>
    <property type="match status" value="1"/>
</dbReference>
<dbReference type="SUPFAM" id="SSF51445">
    <property type="entry name" value="(Trans)glycosidases"/>
    <property type="match status" value="1"/>
</dbReference>
<dbReference type="Gene3D" id="2.60.120.260">
    <property type="entry name" value="Galactose-binding domain-like"/>
    <property type="match status" value="1"/>
</dbReference>